<evidence type="ECO:0000313" key="1">
    <source>
        <dbReference type="EMBL" id="OBW98249.1"/>
    </source>
</evidence>
<sequence length="211" mass="22872">MEENSKKSNEGSLSVIVLEFSKNTLLSSLGESAEKARDSLLKSLQDSPEIEKLLVQPMSAKLFVIENAAKYGEPIYKIAISVQSKDANKIAKVTAEQLASLQGGMLGASLAQGLISLLPISRMPIVSIPTKFIAGTLGGYAGSQAGEKLVDLLWDLDKDNNVIAYRSDSLNITIFEDGNNVDIDTFSSNNIKFSDNTTKFLPAPFYGTNWF</sequence>
<reference evidence="1 2" key="1">
    <citation type="submission" date="2014-11" db="EMBL/GenBank/DDBJ databases">
        <title>Pan-genome of Gallibacterium spp.</title>
        <authorList>
            <person name="Kudirkiene E."/>
            <person name="Bojesen A.M."/>
        </authorList>
    </citation>
    <scope>NUCLEOTIDE SEQUENCE [LARGE SCALE GENOMIC DNA]</scope>
    <source>
        <strain evidence="1 2">F 279</strain>
    </source>
</reference>
<accession>A0A1A7PAM7</accession>
<evidence type="ECO:0000313" key="2">
    <source>
        <dbReference type="Proteomes" id="UP000092643"/>
    </source>
</evidence>
<dbReference type="Proteomes" id="UP000092643">
    <property type="component" value="Unassembled WGS sequence"/>
</dbReference>
<name>A0A1A7PAM7_9PAST</name>
<dbReference type="AlphaFoldDB" id="A0A1A7PAM7"/>
<dbReference type="EMBL" id="JTJO01000034">
    <property type="protein sequence ID" value="OBW98249.1"/>
    <property type="molecule type" value="Genomic_DNA"/>
</dbReference>
<dbReference type="RefSeq" id="WP_065232403.1">
    <property type="nucleotide sequence ID" value="NZ_JTJO01000034.1"/>
</dbReference>
<gene>
    <name evidence="1" type="ORF">QV03_07630</name>
</gene>
<comment type="caution">
    <text evidence="1">The sequence shown here is derived from an EMBL/GenBank/DDBJ whole genome shotgun (WGS) entry which is preliminary data.</text>
</comment>
<proteinExistence type="predicted"/>
<organism evidence="1 2">
    <name type="scientific">Gallibacterium anatis</name>
    <dbReference type="NCBI Taxonomy" id="750"/>
    <lineage>
        <taxon>Bacteria</taxon>
        <taxon>Pseudomonadati</taxon>
        <taxon>Pseudomonadota</taxon>
        <taxon>Gammaproteobacteria</taxon>
        <taxon>Pasteurellales</taxon>
        <taxon>Pasteurellaceae</taxon>
        <taxon>Gallibacterium</taxon>
    </lineage>
</organism>
<protein>
    <submittedName>
        <fullName evidence="1">Uncharacterized protein</fullName>
    </submittedName>
</protein>
<dbReference type="OrthoDB" id="1676884at2"/>